<dbReference type="Pfam" id="PF13683">
    <property type="entry name" value="rve_3"/>
    <property type="match status" value="1"/>
</dbReference>
<dbReference type="Gene3D" id="3.30.420.10">
    <property type="entry name" value="Ribonuclease H-like superfamily/Ribonuclease H"/>
    <property type="match status" value="1"/>
</dbReference>
<sequence length="374" mass="44015">MKKERRKFSASFKAKVAIEAIKEQQTIQELAVKYELHPTQINTWKREFLDNAESVFTTEKSPIKDDTKEKELYSKIGELQIQVDFLKKVLNPAQRRKMVAGLVSDYRISLRRACNVSLLSMSVWYYKNVRKNDAPLRQRIRNIAETRVRYGIERIVVLLKREGWKDNHKRVYRIYKEEGLNLRVKRPRRCRAASHRSERPVFSNLHDCWSMDFVADALFDGRKIRCLTIVDNYSRKCMAIQVGQRLKGGDVVAVLEELRLLKGEKPKKIQVDNGSEFISKEVDRWAYEHQVELIFSRPGKPTDNPYIESFNGSFRDECLNAHWFLSLEDAKEKIEVWREEYNTFRPHSFLGNLTPEMFIEKQVKTAGFSILEDS</sequence>
<dbReference type="Gene3D" id="1.10.10.10">
    <property type="entry name" value="Winged helix-like DNA-binding domain superfamily/Winged helix DNA-binding domain"/>
    <property type="match status" value="1"/>
</dbReference>
<dbReference type="InterPro" id="IPR012337">
    <property type="entry name" value="RNaseH-like_sf"/>
</dbReference>
<dbReference type="SUPFAM" id="SSF48295">
    <property type="entry name" value="TrpR-like"/>
    <property type="match status" value="1"/>
</dbReference>
<dbReference type="InterPro" id="IPR025948">
    <property type="entry name" value="HTH-like_dom"/>
</dbReference>
<protein>
    <submittedName>
        <fullName evidence="2">IS3 family transposase</fullName>
    </submittedName>
</protein>
<dbReference type="EMBL" id="BAABGR010000035">
    <property type="protein sequence ID" value="GAA4519308.1"/>
    <property type="molecule type" value="Genomic_DNA"/>
</dbReference>
<dbReference type="Proteomes" id="UP001500394">
    <property type="component" value="Unassembled WGS sequence"/>
</dbReference>
<organism evidence="2 3">
    <name type="scientific">Sphingobacterium thermophilum</name>
    <dbReference type="NCBI Taxonomy" id="768534"/>
    <lineage>
        <taxon>Bacteria</taxon>
        <taxon>Pseudomonadati</taxon>
        <taxon>Bacteroidota</taxon>
        <taxon>Sphingobacteriia</taxon>
        <taxon>Sphingobacteriales</taxon>
        <taxon>Sphingobacteriaceae</taxon>
        <taxon>Sphingobacterium</taxon>
    </lineage>
</organism>
<keyword evidence="3" id="KW-1185">Reference proteome</keyword>
<evidence type="ECO:0000313" key="2">
    <source>
        <dbReference type="EMBL" id="GAA4519308.1"/>
    </source>
</evidence>
<dbReference type="PROSITE" id="PS50994">
    <property type="entry name" value="INTEGRASE"/>
    <property type="match status" value="1"/>
</dbReference>
<dbReference type="Pfam" id="PF13276">
    <property type="entry name" value="HTH_21"/>
    <property type="match status" value="1"/>
</dbReference>
<name>A0ABP8R643_9SPHI</name>
<dbReference type="InterPro" id="IPR002514">
    <property type="entry name" value="Transposase_8"/>
</dbReference>
<dbReference type="Pfam" id="PF01527">
    <property type="entry name" value="HTH_Tnp_1"/>
    <property type="match status" value="1"/>
</dbReference>
<dbReference type="InterPro" id="IPR001584">
    <property type="entry name" value="Integrase_cat-core"/>
</dbReference>
<dbReference type="InterPro" id="IPR010921">
    <property type="entry name" value="Trp_repressor/repl_initiator"/>
</dbReference>
<dbReference type="InterPro" id="IPR036397">
    <property type="entry name" value="RNaseH_sf"/>
</dbReference>
<dbReference type="SUPFAM" id="SSF53098">
    <property type="entry name" value="Ribonuclease H-like"/>
    <property type="match status" value="1"/>
</dbReference>
<accession>A0ABP8R643</accession>
<dbReference type="NCBIfam" id="NF033516">
    <property type="entry name" value="transpos_IS3"/>
    <property type="match status" value="1"/>
</dbReference>
<dbReference type="RefSeq" id="WP_345068417.1">
    <property type="nucleotide sequence ID" value="NZ_BAABGR010000035.1"/>
</dbReference>
<reference evidence="3" key="1">
    <citation type="journal article" date="2019" name="Int. J. Syst. Evol. Microbiol.">
        <title>The Global Catalogue of Microorganisms (GCM) 10K type strain sequencing project: providing services to taxonomists for standard genome sequencing and annotation.</title>
        <authorList>
            <consortium name="The Broad Institute Genomics Platform"/>
            <consortium name="The Broad Institute Genome Sequencing Center for Infectious Disease"/>
            <person name="Wu L."/>
            <person name="Ma J."/>
        </authorList>
    </citation>
    <scope>NUCLEOTIDE SEQUENCE [LARGE SCALE GENOMIC DNA]</scope>
    <source>
        <strain evidence="3">JCM 17858</strain>
    </source>
</reference>
<dbReference type="PANTHER" id="PTHR47515">
    <property type="entry name" value="LOW CALCIUM RESPONSE LOCUS PROTEIN T"/>
    <property type="match status" value="1"/>
</dbReference>
<comment type="caution">
    <text evidence="2">The sequence shown here is derived from an EMBL/GenBank/DDBJ whole genome shotgun (WGS) entry which is preliminary data.</text>
</comment>
<dbReference type="PANTHER" id="PTHR47515:SF1">
    <property type="entry name" value="BLR2054 PROTEIN"/>
    <property type="match status" value="1"/>
</dbReference>
<dbReference type="InterPro" id="IPR048020">
    <property type="entry name" value="Transpos_IS3"/>
</dbReference>
<evidence type="ECO:0000259" key="1">
    <source>
        <dbReference type="PROSITE" id="PS50994"/>
    </source>
</evidence>
<dbReference type="InterPro" id="IPR036388">
    <property type="entry name" value="WH-like_DNA-bd_sf"/>
</dbReference>
<gene>
    <name evidence="2" type="ORF">GCM10023173_22030</name>
</gene>
<proteinExistence type="predicted"/>
<feature type="domain" description="Integrase catalytic" evidence="1">
    <location>
        <begin position="196"/>
        <end position="362"/>
    </location>
</feature>
<evidence type="ECO:0000313" key="3">
    <source>
        <dbReference type="Proteomes" id="UP001500394"/>
    </source>
</evidence>